<protein>
    <recommendedName>
        <fullName evidence="19">Diacylglycerol O-acyltransferase 1</fullName>
    </recommendedName>
</protein>
<dbReference type="InterPro" id="IPR046791">
    <property type="entry name" value="Polycystin_dom"/>
</dbReference>
<feature type="transmembrane region" description="Helical" evidence="14">
    <location>
        <begin position="403"/>
        <end position="423"/>
    </location>
</feature>
<feature type="domain" description="Polycystin" evidence="16">
    <location>
        <begin position="768"/>
        <end position="820"/>
    </location>
</feature>
<feature type="binding site" evidence="12">
    <location>
        <position position="340"/>
    </location>
    <ligand>
        <name>Zn(2+)</name>
        <dbReference type="ChEBI" id="CHEBI:29105"/>
        <note>catalytic</note>
    </ligand>
</feature>
<keyword evidence="11" id="KW-0106">Calcium</keyword>
<feature type="transmembrane region" description="Helical" evidence="14">
    <location>
        <begin position="435"/>
        <end position="455"/>
    </location>
</feature>
<feature type="non-terminal residue" evidence="17">
    <location>
        <position position="1"/>
    </location>
</feature>
<dbReference type="GO" id="GO:0046872">
    <property type="term" value="F:metal ion binding"/>
    <property type="evidence" value="ECO:0007669"/>
    <property type="project" value="UniProtKB-KW"/>
</dbReference>
<evidence type="ECO:0000256" key="13">
    <source>
        <dbReference type="SAM" id="MobiDB-lite"/>
    </source>
</evidence>
<feature type="transmembrane region" description="Helical" evidence="14">
    <location>
        <begin position="353"/>
        <end position="369"/>
    </location>
</feature>
<dbReference type="InterPro" id="IPR008901">
    <property type="entry name" value="ACER"/>
</dbReference>
<feature type="region of interest" description="Disordered" evidence="13">
    <location>
        <begin position="582"/>
        <end position="601"/>
    </location>
</feature>
<feature type="transmembrane region" description="Helical" evidence="14">
    <location>
        <begin position="1059"/>
        <end position="1078"/>
    </location>
</feature>
<comment type="subcellular location">
    <subcellularLocation>
        <location evidence="1">Membrane</location>
        <topology evidence="1">Multi-pass membrane protein</topology>
    </subcellularLocation>
</comment>
<keyword evidence="18" id="KW-1185">Reference proteome</keyword>
<comment type="similarity">
    <text evidence="4">Belongs to the alkaline ceramidase family.</text>
</comment>
<feature type="binding site" evidence="12">
    <location>
        <position position="470"/>
    </location>
    <ligand>
        <name>Zn(2+)</name>
        <dbReference type="ChEBI" id="CHEBI:29105"/>
        <note>catalytic</note>
    </ligand>
</feature>
<dbReference type="InterPro" id="IPR007130">
    <property type="entry name" value="DAGAT"/>
</dbReference>
<evidence type="ECO:0000256" key="9">
    <source>
        <dbReference type="ARBA" id="ARBA00023136"/>
    </source>
</evidence>
<evidence type="ECO:0008006" key="19">
    <source>
        <dbReference type="Google" id="ProtNLM"/>
    </source>
</evidence>
<feature type="transmembrane region" description="Helical" evidence="14">
    <location>
        <begin position="1090"/>
        <end position="1109"/>
    </location>
</feature>
<evidence type="ECO:0000256" key="3">
    <source>
        <dbReference type="ARBA" id="ARBA00007200"/>
    </source>
</evidence>
<dbReference type="GO" id="GO:0008374">
    <property type="term" value="F:O-acyltransferase activity"/>
    <property type="evidence" value="ECO:0007669"/>
    <property type="project" value="InterPro"/>
</dbReference>
<evidence type="ECO:0000259" key="15">
    <source>
        <dbReference type="Pfam" id="PF08016"/>
    </source>
</evidence>
<feature type="domain" description="Polycystin cation channel PKD1/PKD2" evidence="15">
    <location>
        <begin position="907"/>
        <end position="1084"/>
    </location>
</feature>
<dbReference type="AlphaFoldDB" id="A0A7J6RLE4"/>
<evidence type="ECO:0000256" key="6">
    <source>
        <dbReference type="ARBA" id="ARBA00022692"/>
    </source>
</evidence>
<dbReference type="Pfam" id="PF03982">
    <property type="entry name" value="DAGAT"/>
    <property type="match status" value="1"/>
</dbReference>
<evidence type="ECO:0000256" key="4">
    <source>
        <dbReference type="ARBA" id="ARBA00009780"/>
    </source>
</evidence>
<evidence type="ECO:0000313" key="18">
    <source>
        <dbReference type="Proteomes" id="UP000553632"/>
    </source>
</evidence>
<keyword evidence="8 14" id="KW-1133">Transmembrane helix</keyword>
<evidence type="ECO:0000256" key="12">
    <source>
        <dbReference type="PIRSR" id="PIRSR608901-2"/>
    </source>
</evidence>
<dbReference type="GO" id="GO:0006672">
    <property type="term" value="P:ceramide metabolic process"/>
    <property type="evidence" value="ECO:0007669"/>
    <property type="project" value="InterPro"/>
</dbReference>
<feature type="transmembrane region" description="Helical" evidence="14">
    <location>
        <begin position="907"/>
        <end position="924"/>
    </location>
</feature>
<dbReference type="Proteomes" id="UP000553632">
    <property type="component" value="Unassembled WGS sequence"/>
</dbReference>
<proteinExistence type="inferred from homology"/>
<comment type="similarity">
    <text evidence="3">Belongs to the polycystin family.</text>
</comment>
<dbReference type="Pfam" id="PF20519">
    <property type="entry name" value="Polycystin_dom"/>
    <property type="match status" value="2"/>
</dbReference>
<keyword evidence="7" id="KW-0378">Hydrolase</keyword>
<dbReference type="Pfam" id="PF05875">
    <property type="entry name" value="Ceramidase"/>
    <property type="match status" value="1"/>
</dbReference>
<gene>
    <name evidence="17" type="ORF">FOZ63_001478</name>
</gene>
<comment type="similarity">
    <text evidence="2">Belongs to the diacylglycerol acyltransferase family.</text>
</comment>
<feature type="transmembrane region" description="Helical" evidence="14">
    <location>
        <begin position="625"/>
        <end position="643"/>
    </location>
</feature>
<feature type="transmembrane region" description="Helical" evidence="14">
    <location>
        <begin position="292"/>
        <end position="312"/>
    </location>
</feature>
<keyword evidence="12" id="KW-0862">Zinc</keyword>
<sequence>MHIRQHALSAILLFAPAALRGHRSFLTWFLGVLLSYSVYYFDGAEYRPRSRYWAELFIPSCRWYDAFMRRLFKRVSFILEDEKAVNSLPKVVYCAHPHGVVPFIHPFLVSKVKHKVCPLGARVLFKLPIMREISLWYGAIDANKETALEALRQGYSISIVIGGTREQMIPYSSTHDTIVCKTRMGYAKLAYAAGRVPIVPSYCFGQSIAHDTGTFMLTFRQRVQRALGVALPFPKSLLPKHLKDFAIVVGKPLLWEDGDTPETMHRKSFFGPPASMDFCEDNYAHSDHVAELFNSLSSAYIISIGLIGLFLCSPKAGNEARYKLYYGLIALVGLGSVAFHGTLRQYAQALDELPMLWGGLTTLWISLFYHAPDGDASARQWAWGFVGFGAALTALYLSTWRIYMIFLATYALAVAGATILASYRCYRHQGPSRAIAWRLLEVALWINLASVSIWWLENMFCEQLKPFYLHATAWHTLSATAAHFFAQGMVAMRADAVSSNCRLNRVYKVFPVVSYKSNAVKPRAAIDNLGKTLLGGTSPHRVEPSTHACLLGRLHVSTAYLWFEAATAIECSDTRIHMEQTTLSDGTGRNRVDKTQGGETGPLDELSVDEYEAKKKMIIAFMRKAFTVIIFISFLLTYNLLVLSESTYSYITLKRHLISKFEHPPSVVDLDTGAALDAPSLDRANCKHQHSLVHLFEQVQSIAIFWEYIADVLLDALFVEDAIPTTIYAAIAGGTASTTSVTDGGILISDDELVTSIVFMPPIDERQYNRLLGAVRIRTIRVRSGRGCNVAEPFNSYFEYCFPPYDESREESASYGAITADQLPITHTDANSNPSYKKADYGGKYVDVATRAIFVDLNVWNSNMGCFAAIRVAFEVTPSGLWYNKVQLSILSLRHMNPLALKQPEELMLVVAEFMLALFVLYYISEEISEFSILKLRYLSDGWNLVDWANLSLLMVAFALRLKALVDATSLDLEEASTDTTQYVDLLPIATTVQLTRRIHAFNIILAWLKAIKFLGFLPYVDMLVLTIRKSWQLVMSFLCLFLVLLGFSVAYNVGYGEIVPQLAFVGDALFFLGRAFIGGAKLEATANASFWGAFLLCLLVVVLWFLGFRCLYATIAYFVSSARWSADAGSDTLLGAASAKGAAIKEYVLKYFDWINFMRT</sequence>
<evidence type="ECO:0000256" key="14">
    <source>
        <dbReference type="SAM" id="Phobius"/>
    </source>
</evidence>
<evidence type="ECO:0000256" key="5">
    <source>
        <dbReference type="ARBA" id="ARBA00022679"/>
    </source>
</evidence>
<evidence type="ECO:0000313" key="17">
    <source>
        <dbReference type="EMBL" id="KAF4720986.1"/>
    </source>
</evidence>
<feature type="transmembrane region" description="Helical" evidence="14">
    <location>
        <begin position="381"/>
        <end position="397"/>
    </location>
</feature>
<keyword evidence="5" id="KW-0808">Transferase</keyword>
<accession>A0A7J6RLE4</accession>
<dbReference type="EMBL" id="JABANO010025002">
    <property type="protein sequence ID" value="KAF4720986.1"/>
    <property type="molecule type" value="Genomic_DNA"/>
</dbReference>
<name>A0A7J6RLE4_PEROL</name>
<dbReference type="PANTHER" id="PTHR10877:SF183">
    <property type="entry name" value="AT14535P-RELATED"/>
    <property type="match status" value="1"/>
</dbReference>
<evidence type="ECO:0000256" key="10">
    <source>
        <dbReference type="ARBA" id="ARBA00023315"/>
    </source>
</evidence>
<feature type="transmembrane region" description="Helical" evidence="14">
    <location>
        <begin position="1001"/>
        <end position="1021"/>
    </location>
</feature>
<dbReference type="PANTHER" id="PTHR10877">
    <property type="entry name" value="POLYCYSTIN FAMILY MEMBER"/>
    <property type="match status" value="1"/>
</dbReference>
<keyword evidence="11" id="KW-0479">Metal-binding</keyword>
<keyword evidence="6 14" id="KW-0812">Transmembrane</keyword>
<feature type="binding site" evidence="11">
    <location>
        <position position="282"/>
    </location>
    <ligand>
        <name>Ca(2+)</name>
        <dbReference type="ChEBI" id="CHEBI:29108"/>
    </ligand>
</feature>
<feature type="transmembrane region" description="Helical" evidence="14">
    <location>
        <begin position="324"/>
        <end position="341"/>
    </location>
</feature>
<reference evidence="17 18" key="1">
    <citation type="submission" date="2020-04" db="EMBL/GenBank/DDBJ databases">
        <title>Perkinsus olseni comparative genomics.</title>
        <authorList>
            <person name="Bogema D.R."/>
        </authorList>
    </citation>
    <scope>NUCLEOTIDE SEQUENCE [LARGE SCALE GENOMIC DNA]</scope>
    <source>
        <strain evidence="17 18">ATCC PRA-207</strain>
    </source>
</reference>
<dbReference type="InterPro" id="IPR051223">
    <property type="entry name" value="Polycystin"/>
</dbReference>
<dbReference type="GO" id="GO:0016020">
    <property type="term" value="C:membrane"/>
    <property type="evidence" value="ECO:0007669"/>
    <property type="project" value="UniProtKB-SubCell"/>
</dbReference>
<dbReference type="Pfam" id="PF08016">
    <property type="entry name" value="PKD_channel"/>
    <property type="match status" value="1"/>
</dbReference>
<evidence type="ECO:0000256" key="1">
    <source>
        <dbReference type="ARBA" id="ARBA00004141"/>
    </source>
</evidence>
<evidence type="ECO:0000256" key="7">
    <source>
        <dbReference type="ARBA" id="ARBA00022801"/>
    </source>
</evidence>
<keyword evidence="10" id="KW-0012">Acyltransferase</keyword>
<comment type="caution">
    <text evidence="17">The sequence shown here is derived from an EMBL/GenBank/DDBJ whole genome shotgun (WGS) entry which is preliminary data.</text>
</comment>
<keyword evidence="9 14" id="KW-0472">Membrane</keyword>
<feature type="domain" description="Polycystin" evidence="16">
    <location>
        <begin position="845"/>
        <end position="893"/>
    </location>
</feature>
<feature type="binding site" evidence="12">
    <location>
        <position position="475"/>
    </location>
    <ligand>
        <name>Zn(2+)</name>
        <dbReference type="ChEBI" id="CHEBI:29105"/>
        <note>catalytic</note>
    </ligand>
</feature>
<evidence type="ECO:0000256" key="8">
    <source>
        <dbReference type="ARBA" id="ARBA00022989"/>
    </source>
</evidence>
<dbReference type="GO" id="GO:0016811">
    <property type="term" value="F:hydrolase activity, acting on carbon-nitrogen (but not peptide) bonds, in linear amides"/>
    <property type="evidence" value="ECO:0007669"/>
    <property type="project" value="InterPro"/>
</dbReference>
<comment type="cofactor">
    <cofactor evidence="12">
        <name>Zn(2+)</name>
        <dbReference type="ChEBI" id="CHEBI:29105"/>
    </cofactor>
</comment>
<dbReference type="InterPro" id="IPR013122">
    <property type="entry name" value="PKD1_2_channel"/>
</dbReference>
<feature type="transmembrane region" description="Helical" evidence="14">
    <location>
        <begin position="1033"/>
        <end position="1053"/>
    </location>
</feature>
<feature type="binding site" evidence="11">
    <location>
        <position position="291"/>
    </location>
    <ligand>
        <name>Ca(2+)</name>
        <dbReference type="ChEBI" id="CHEBI:29108"/>
    </ligand>
</feature>
<feature type="binding site" evidence="11">
    <location>
        <position position="280"/>
    </location>
    <ligand>
        <name>Ca(2+)</name>
        <dbReference type="ChEBI" id="CHEBI:29108"/>
    </ligand>
</feature>
<organism evidence="17 18">
    <name type="scientific">Perkinsus olseni</name>
    <name type="common">Perkinsus atlanticus</name>
    <dbReference type="NCBI Taxonomy" id="32597"/>
    <lineage>
        <taxon>Eukaryota</taxon>
        <taxon>Sar</taxon>
        <taxon>Alveolata</taxon>
        <taxon>Perkinsozoa</taxon>
        <taxon>Perkinsea</taxon>
        <taxon>Perkinsida</taxon>
        <taxon>Perkinsidae</taxon>
        <taxon>Perkinsus</taxon>
    </lineage>
</organism>
<evidence type="ECO:0000259" key="16">
    <source>
        <dbReference type="Pfam" id="PF20519"/>
    </source>
</evidence>
<evidence type="ECO:0000256" key="2">
    <source>
        <dbReference type="ARBA" id="ARBA00005420"/>
    </source>
</evidence>
<feature type="binding site" evidence="11">
    <location>
        <position position="277"/>
    </location>
    <ligand>
        <name>Ca(2+)</name>
        <dbReference type="ChEBI" id="CHEBI:29108"/>
    </ligand>
</feature>
<evidence type="ECO:0000256" key="11">
    <source>
        <dbReference type="PIRSR" id="PIRSR608901-1"/>
    </source>
</evidence>